<name>A0ACC1HEB7_9FUNG</name>
<dbReference type="Proteomes" id="UP001145114">
    <property type="component" value="Unassembled WGS sequence"/>
</dbReference>
<comment type="caution">
    <text evidence="1">The sequence shown here is derived from an EMBL/GenBank/DDBJ whole genome shotgun (WGS) entry which is preliminary data.</text>
</comment>
<proteinExistence type="predicted"/>
<keyword evidence="2" id="KW-1185">Reference proteome</keyword>
<evidence type="ECO:0000313" key="1">
    <source>
        <dbReference type="EMBL" id="KAJ1672679.1"/>
    </source>
</evidence>
<gene>
    <name evidence="1" type="ORF">EV182_006715</name>
</gene>
<organism evidence="1 2">
    <name type="scientific">Spiromyces aspiralis</name>
    <dbReference type="NCBI Taxonomy" id="68401"/>
    <lineage>
        <taxon>Eukaryota</taxon>
        <taxon>Fungi</taxon>
        <taxon>Fungi incertae sedis</taxon>
        <taxon>Zoopagomycota</taxon>
        <taxon>Kickxellomycotina</taxon>
        <taxon>Kickxellomycetes</taxon>
        <taxon>Kickxellales</taxon>
        <taxon>Kickxellaceae</taxon>
        <taxon>Spiromyces</taxon>
    </lineage>
</organism>
<evidence type="ECO:0000313" key="2">
    <source>
        <dbReference type="Proteomes" id="UP001145114"/>
    </source>
</evidence>
<feature type="non-terminal residue" evidence="1">
    <location>
        <position position="1"/>
    </location>
</feature>
<reference evidence="1" key="1">
    <citation type="submission" date="2022-06" db="EMBL/GenBank/DDBJ databases">
        <title>Phylogenomic reconstructions and comparative analyses of Kickxellomycotina fungi.</title>
        <authorList>
            <person name="Reynolds N.K."/>
            <person name="Stajich J.E."/>
            <person name="Barry K."/>
            <person name="Grigoriev I.V."/>
            <person name="Crous P."/>
            <person name="Smith M.E."/>
        </authorList>
    </citation>
    <scope>NUCLEOTIDE SEQUENCE</scope>
    <source>
        <strain evidence="1">RSA 2271</strain>
    </source>
</reference>
<accession>A0ACC1HEB7</accession>
<sequence>LGSFEGYRQRFEETAEFFKDRLKEGKDLSTQIIDDITRDIKPTTTTSSRGDLEQ</sequence>
<dbReference type="EMBL" id="JAMZIH010008000">
    <property type="protein sequence ID" value="KAJ1672679.1"/>
    <property type="molecule type" value="Genomic_DNA"/>
</dbReference>
<protein>
    <submittedName>
        <fullName evidence="1">Uncharacterized protein</fullName>
    </submittedName>
</protein>